<dbReference type="EMBL" id="CP036272">
    <property type="protein sequence ID" value="QDT61613.1"/>
    <property type="molecule type" value="Genomic_DNA"/>
</dbReference>
<protein>
    <submittedName>
        <fullName evidence="1">Uncharacterized protein</fullName>
    </submittedName>
</protein>
<gene>
    <name evidence="1" type="ORF">SV7mr_41500</name>
</gene>
<organism evidence="1 2">
    <name type="scientific">Stieleria bergensis</name>
    <dbReference type="NCBI Taxonomy" id="2528025"/>
    <lineage>
        <taxon>Bacteria</taxon>
        <taxon>Pseudomonadati</taxon>
        <taxon>Planctomycetota</taxon>
        <taxon>Planctomycetia</taxon>
        <taxon>Pirellulales</taxon>
        <taxon>Pirellulaceae</taxon>
        <taxon>Stieleria</taxon>
    </lineage>
</organism>
<name>A0A517SZX0_9BACT</name>
<sequence>MHDSDRARGRTAPVLCVTDRGSAGWKLAEVQFSCAPARFLKYNALRRTWLKVLQIEREAMKLAADEVEMKDQPPAEMWVAPSLIGLIG</sequence>
<evidence type="ECO:0000313" key="2">
    <source>
        <dbReference type="Proteomes" id="UP000315003"/>
    </source>
</evidence>
<keyword evidence="2" id="KW-1185">Reference proteome</keyword>
<accession>A0A517SZX0</accession>
<evidence type="ECO:0000313" key="1">
    <source>
        <dbReference type="EMBL" id="QDT61613.1"/>
    </source>
</evidence>
<dbReference type="Proteomes" id="UP000315003">
    <property type="component" value="Chromosome"/>
</dbReference>
<proteinExistence type="predicted"/>
<dbReference type="AlphaFoldDB" id="A0A517SZX0"/>
<reference evidence="1 2" key="1">
    <citation type="submission" date="2019-02" db="EMBL/GenBank/DDBJ databases">
        <title>Deep-cultivation of Planctomycetes and their phenomic and genomic characterization uncovers novel biology.</title>
        <authorList>
            <person name="Wiegand S."/>
            <person name="Jogler M."/>
            <person name="Boedeker C."/>
            <person name="Pinto D."/>
            <person name="Vollmers J."/>
            <person name="Rivas-Marin E."/>
            <person name="Kohn T."/>
            <person name="Peeters S.H."/>
            <person name="Heuer A."/>
            <person name="Rast P."/>
            <person name="Oberbeckmann S."/>
            <person name="Bunk B."/>
            <person name="Jeske O."/>
            <person name="Meyerdierks A."/>
            <person name="Storesund J.E."/>
            <person name="Kallscheuer N."/>
            <person name="Luecker S."/>
            <person name="Lage O.M."/>
            <person name="Pohl T."/>
            <person name="Merkel B.J."/>
            <person name="Hornburger P."/>
            <person name="Mueller R.-W."/>
            <person name="Bruemmer F."/>
            <person name="Labrenz M."/>
            <person name="Spormann A.M."/>
            <person name="Op den Camp H."/>
            <person name="Overmann J."/>
            <person name="Amann R."/>
            <person name="Jetten M.S.M."/>
            <person name="Mascher T."/>
            <person name="Medema M.H."/>
            <person name="Devos D.P."/>
            <person name="Kaster A.-K."/>
            <person name="Ovreas L."/>
            <person name="Rohde M."/>
            <person name="Galperin M.Y."/>
            <person name="Jogler C."/>
        </authorList>
    </citation>
    <scope>NUCLEOTIDE SEQUENCE [LARGE SCALE GENOMIC DNA]</scope>
    <source>
        <strain evidence="1 2">SV_7m_r</strain>
    </source>
</reference>